<protein>
    <submittedName>
        <fullName evidence="1">Uncharacterized protein</fullName>
    </submittedName>
</protein>
<organism evidence="1 2">
    <name type="scientific">Elysia marginata</name>
    <dbReference type="NCBI Taxonomy" id="1093978"/>
    <lineage>
        <taxon>Eukaryota</taxon>
        <taxon>Metazoa</taxon>
        <taxon>Spiralia</taxon>
        <taxon>Lophotrochozoa</taxon>
        <taxon>Mollusca</taxon>
        <taxon>Gastropoda</taxon>
        <taxon>Heterobranchia</taxon>
        <taxon>Euthyneura</taxon>
        <taxon>Panpulmonata</taxon>
        <taxon>Sacoglossa</taxon>
        <taxon>Placobranchoidea</taxon>
        <taxon>Plakobranchidae</taxon>
        <taxon>Elysia</taxon>
    </lineage>
</organism>
<reference evidence="1 2" key="1">
    <citation type="journal article" date="2021" name="Elife">
        <title>Chloroplast acquisition without the gene transfer in kleptoplastic sea slugs, Plakobranchus ocellatus.</title>
        <authorList>
            <person name="Maeda T."/>
            <person name="Takahashi S."/>
            <person name="Yoshida T."/>
            <person name="Shimamura S."/>
            <person name="Takaki Y."/>
            <person name="Nagai Y."/>
            <person name="Toyoda A."/>
            <person name="Suzuki Y."/>
            <person name="Arimoto A."/>
            <person name="Ishii H."/>
            <person name="Satoh N."/>
            <person name="Nishiyama T."/>
            <person name="Hasebe M."/>
            <person name="Maruyama T."/>
            <person name="Minagawa J."/>
            <person name="Obokata J."/>
            <person name="Shigenobu S."/>
        </authorList>
    </citation>
    <scope>NUCLEOTIDE SEQUENCE [LARGE SCALE GENOMIC DNA]</scope>
</reference>
<accession>A0AAV4I139</accession>
<name>A0AAV4I139_9GAST</name>
<gene>
    <name evidence="1" type="ORF">ElyMa_001129500</name>
</gene>
<dbReference type="AlphaFoldDB" id="A0AAV4I139"/>
<evidence type="ECO:0000313" key="1">
    <source>
        <dbReference type="EMBL" id="GFS02682.1"/>
    </source>
</evidence>
<sequence length="68" mass="7508">MAEKRKLMEDTKLAQLLKSQEKKKKIDFDTSGSEEENMVLESDGEPADDVMVNVNACVACGDEEGDVD</sequence>
<evidence type="ECO:0000313" key="2">
    <source>
        <dbReference type="Proteomes" id="UP000762676"/>
    </source>
</evidence>
<comment type="caution">
    <text evidence="1">The sequence shown here is derived from an EMBL/GenBank/DDBJ whole genome shotgun (WGS) entry which is preliminary data.</text>
</comment>
<keyword evidence="2" id="KW-1185">Reference proteome</keyword>
<dbReference type="Proteomes" id="UP000762676">
    <property type="component" value="Unassembled WGS sequence"/>
</dbReference>
<dbReference type="EMBL" id="BMAT01002244">
    <property type="protein sequence ID" value="GFS02682.1"/>
    <property type="molecule type" value="Genomic_DNA"/>
</dbReference>
<proteinExistence type="predicted"/>